<name>A0A2N5VAG2_9BASI</name>
<dbReference type="PANTHER" id="PTHR21225:SF12">
    <property type="entry name" value="PHOSPHO-2-DEHYDRO-3-DEOXYHEPTONATE ALDOLASE, TYROSINE-INHIBITED"/>
    <property type="match status" value="1"/>
</dbReference>
<evidence type="ECO:0000256" key="8">
    <source>
        <dbReference type="ARBA" id="ARBA00031111"/>
    </source>
</evidence>
<evidence type="ECO:0000313" key="14">
    <source>
        <dbReference type="Proteomes" id="UP000235388"/>
    </source>
</evidence>
<dbReference type="NCBIfam" id="TIGR00034">
    <property type="entry name" value="aroFGH"/>
    <property type="match status" value="1"/>
</dbReference>
<dbReference type="SUPFAM" id="SSF51569">
    <property type="entry name" value="Aldolase"/>
    <property type="match status" value="1"/>
</dbReference>
<dbReference type="NCBIfam" id="NF009395">
    <property type="entry name" value="PRK12755.1"/>
    <property type="match status" value="1"/>
</dbReference>
<comment type="similarity">
    <text evidence="3">Belongs to the class-I DAHP synthase family.</text>
</comment>
<evidence type="ECO:0000256" key="2">
    <source>
        <dbReference type="ARBA" id="ARBA00004688"/>
    </source>
</evidence>
<dbReference type="InterPro" id="IPR013785">
    <property type="entry name" value="Aldolase_TIM"/>
</dbReference>
<keyword evidence="14" id="KW-1185">Reference proteome</keyword>
<dbReference type="FunFam" id="3.20.20.70:FF:000005">
    <property type="entry name" value="Phospho-2-dehydro-3-deoxyheptonate aldolase"/>
    <property type="match status" value="1"/>
</dbReference>
<protein>
    <recommendedName>
        <fullName evidence="4">3-deoxy-7-phosphoheptulonate synthase</fullName>
        <ecNumber evidence="4">2.5.1.54</ecNumber>
    </recommendedName>
    <alternativeName>
        <fullName evidence="10">3-deoxy-D-arabino-heptulosonate 7-phosphate synthase</fullName>
    </alternativeName>
    <alternativeName>
        <fullName evidence="9">DAHP synthase</fullName>
    </alternativeName>
    <alternativeName>
        <fullName evidence="8">Phospho-2-keto-3-deoxyheptonate aldolase</fullName>
    </alternativeName>
</protein>
<keyword evidence="5" id="KW-0028">Amino-acid biosynthesis</keyword>
<evidence type="ECO:0000256" key="9">
    <source>
        <dbReference type="ARBA" id="ARBA00031349"/>
    </source>
</evidence>
<dbReference type="GO" id="GO:0008652">
    <property type="term" value="P:amino acid biosynthetic process"/>
    <property type="evidence" value="ECO:0007669"/>
    <property type="project" value="UniProtKB-KW"/>
</dbReference>
<dbReference type="GO" id="GO:0003849">
    <property type="term" value="F:3-deoxy-7-phosphoheptulonate synthase activity"/>
    <property type="evidence" value="ECO:0007669"/>
    <property type="project" value="UniProtKB-EC"/>
</dbReference>
<evidence type="ECO:0000313" key="13">
    <source>
        <dbReference type="EMBL" id="PLW46992.1"/>
    </source>
</evidence>
<evidence type="ECO:0000256" key="4">
    <source>
        <dbReference type="ARBA" id="ARBA00012694"/>
    </source>
</evidence>
<feature type="domain" description="DAHP synthetase I/KDSA" evidence="12">
    <location>
        <begin position="71"/>
        <end position="372"/>
    </location>
</feature>
<dbReference type="EMBL" id="PGCJ01000114">
    <property type="protein sequence ID" value="PLW46992.1"/>
    <property type="molecule type" value="Genomic_DNA"/>
</dbReference>
<evidence type="ECO:0000256" key="5">
    <source>
        <dbReference type="ARBA" id="ARBA00022605"/>
    </source>
</evidence>
<dbReference type="STRING" id="200324.A0A2N5VAG2"/>
<dbReference type="EC" id="2.5.1.54" evidence="4"/>
<evidence type="ECO:0000256" key="10">
    <source>
        <dbReference type="ARBA" id="ARBA00032193"/>
    </source>
</evidence>
<organism evidence="13 14">
    <name type="scientific">Puccinia coronata f. sp. avenae</name>
    <dbReference type="NCBI Taxonomy" id="200324"/>
    <lineage>
        <taxon>Eukaryota</taxon>
        <taxon>Fungi</taxon>
        <taxon>Dikarya</taxon>
        <taxon>Basidiomycota</taxon>
        <taxon>Pucciniomycotina</taxon>
        <taxon>Pucciniomycetes</taxon>
        <taxon>Pucciniales</taxon>
        <taxon>Pucciniaceae</taxon>
        <taxon>Puccinia</taxon>
    </lineage>
</organism>
<evidence type="ECO:0000256" key="11">
    <source>
        <dbReference type="ARBA" id="ARBA00047508"/>
    </source>
</evidence>
<evidence type="ECO:0000256" key="3">
    <source>
        <dbReference type="ARBA" id="ARBA00007985"/>
    </source>
</evidence>
<gene>
    <name evidence="13" type="ORF">PCANC_06546</name>
</gene>
<dbReference type="GO" id="GO:0005737">
    <property type="term" value="C:cytoplasm"/>
    <property type="evidence" value="ECO:0007669"/>
    <property type="project" value="TreeGrafter"/>
</dbReference>
<dbReference type="Proteomes" id="UP000235388">
    <property type="component" value="Unassembled WGS sequence"/>
</dbReference>
<keyword evidence="7" id="KW-0057">Aromatic amino acid biosynthesis</keyword>
<evidence type="ECO:0000256" key="6">
    <source>
        <dbReference type="ARBA" id="ARBA00022679"/>
    </source>
</evidence>
<accession>A0A2N5VAG2</accession>
<reference evidence="13 14" key="1">
    <citation type="submission" date="2017-11" db="EMBL/GenBank/DDBJ databases">
        <title>De novo assembly and phasing of dikaryotic genomes from two isolates of Puccinia coronata f. sp. avenae, the causal agent of oat crown rust.</title>
        <authorList>
            <person name="Miller M.E."/>
            <person name="Zhang Y."/>
            <person name="Omidvar V."/>
            <person name="Sperschneider J."/>
            <person name="Schwessinger B."/>
            <person name="Raley C."/>
            <person name="Palmer J.M."/>
            <person name="Garnica D."/>
            <person name="Upadhyaya N."/>
            <person name="Rathjen J."/>
            <person name="Taylor J.M."/>
            <person name="Park R.F."/>
            <person name="Dodds P.N."/>
            <person name="Hirsch C.D."/>
            <person name="Kianian S.F."/>
            <person name="Figueroa M."/>
        </authorList>
    </citation>
    <scope>NUCLEOTIDE SEQUENCE [LARGE SCALE GENOMIC DNA]</scope>
    <source>
        <strain evidence="13">12NC29</strain>
    </source>
</reference>
<evidence type="ECO:0000256" key="1">
    <source>
        <dbReference type="ARBA" id="ARBA00003726"/>
    </source>
</evidence>
<evidence type="ECO:0000259" key="12">
    <source>
        <dbReference type="Pfam" id="PF00793"/>
    </source>
</evidence>
<dbReference type="OrthoDB" id="4699125at2759"/>
<sequence length="423" mass="46040">MAGKLASTYKVSLNPNSLNASERMGDNLSPTVLLASEQKTTIYEPLVPSQLLRAELKVSENSRKVIEWARRACSDVIAGKDGRLIVIIGPCSIHDPAQALEYARLLVPLIPTLPDLIIIMRAYFEKPRTSVGWKGLINDPDIDGTCKINKGLRIARKLLCDLTHLGLPVALEVLDTISPQFLSELVSWGAIGARTTESQIHREVASGSPHPIGFKNGTTGDVEVAIEAMKASSIPHSFIGTNDHGLTSIVKTPGNPSLMLILRGGKNGPNYQRENISEARDALQKKRLGISPSLMIDCSHGNSSKDYRNQIKVIKDVCQQIQAGEKSIHGVMIESNIGAGRQNVPPEGRDGLKHGVSITDGCIDFETTVQVLKDLQNSAAERRLAGRRQSLFDEVYLRRSSLSHDLQQFAINASALQQNPAAQ</sequence>
<comment type="pathway">
    <text evidence="2">Metabolic intermediate biosynthesis; chorismate biosynthesis; chorismate from D-erythrose 4-phosphate and phosphoenolpyruvate: step 1/7.</text>
</comment>
<dbReference type="GO" id="GO:0009073">
    <property type="term" value="P:aromatic amino acid family biosynthetic process"/>
    <property type="evidence" value="ECO:0007669"/>
    <property type="project" value="UniProtKB-KW"/>
</dbReference>
<dbReference type="AlphaFoldDB" id="A0A2N5VAG2"/>
<dbReference type="Gene3D" id="3.20.20.70">
    <property type="entry name" value="Aldolase class I"/>
    <property type="match status" value="1"/>
</dbReference>
<comment type="caution">
    <text evidence="13">The sequence shown here is derived from an EMBL/GenBank/DDBJ whole genome shotgun (WGS) entry which is preliminary data.</text>
</comment>
<comment type="function">
    <text evidence="1">Stereospecific condensation of phosphoenolpyruvate (PEP) and D-erythrose-4-phosphate (E4P) giving rise to 3-deoxy-D-arabino-heptulosonate-7-phosphate (DAHP).</text>
</comment>
<evidence type="ECO:0000256" key="7">
    <source>
        <dbReference type="ARBA" id="ARBA00023141"/>
    </source>
</evidence>
<dbReference type="InterPro" id="IPR006218">
    <property type="entry name" value="DAHP1/KDSA"/>
</dbReference>
<dbReference type="PANTHER" id="PTHR21225">
    <property type="entry name" value="PHOSPHO-2-DEHYDRO-3-DEOXYHEPTONATE ALDOLASE DAHP SYNTHETASE"/>
    <property type="match status" value="1"/>
</dbReference>
<comment type="catalytic activity">
    <reaction evidence="11">
        <text>D-erythrose 4-phosphate + phosphoenolpyruvate + H2O = 7-phospho-2-dehydro-3-deoxy-D-arabino-heptonate + phosphate</text>
        <dbReference type="Rhea" id="RHEA:14717"/>
        <dbReference type="ChEBI" id="CHEBI:15377"/>
        <dbReference type="ChEBI" id="CHEBI:16897"/>
        <dbReference type="ChEBI" id="CHEBI:43474"/>
        <dbReference type="ChEBI" id="CHEBI:58394"/>
        <dbReference type="ChEBI" id="CHEBI:58702"/>
        <dbReference type="EC" id="2.5.1.54"/>
    </reaction>
</comment>
<dbReference type="Pfam" id="PF00793">
    <property type="entry name" value="DAHP_synth_1"/>
    <property type="match status" value="1"/>
</dbReference>
<dbReference type="InterPro" id="IPR006219">
    <property type="entry name" value="DAHP_synth_1"/>
</dbReference>
<keyword evidence="6" id="KW-0808">Transferase</keyword>
<proteinExistence type="inferred from homology"/>